<evidence type="ECO:0000256" key="1">
    <source>
        <dbReference type="ARBA" id="ARBA00004123"/>
    </source>
</evidence>
<dbReference type="Gene3D" id="1.10.10.60">
    <property type="entry name" value="Homeodomain-like"/>
    <property type="match status" value="2"/>
</dbReference>
<evidence type="ECO:0000313" key="7">
    <source>
        <dbReference type="EMBL" id="CAF4856881.1"/>
    </source>
</evidence>
<comment type="caution">
    <text evidence="7">The sequence shown here is derived from an EMBL/GenBank/DDBJ whole genome shotgun (WGS) entry which is preliminary data.</text>
</comment>
<dbReference type="SMART" id="SM00674">
    <property type="entry name" value="CENPB"/>
    <property type="match status" value="1"/>
</dbReference>
<dbReference type="SUPFAM" id="SSF46689">
    <property type="entry name" value="Homeodomain-like"/>
    <property type="match status" value="2"/>
</dbReference>
<dbReference type="PROSITE" id="PS51253">
    <property type="entry name" value="HTH_CENPB"/>
    <property type="match status" value="1"/>
</dbReference>
<evidence type="ECO:0000259" key="6">
    <source>
        <dbReference type="PROSITE" id="PS51253"/>
    </source>
</evidence>
<dbReference type="PANTHER" id="PTHR19303">
    <property type="entry name" value="TRANSPOSON"/>
    <property type="match status" value="1"/>
</dbReference>
<protein>
    <recommendedName>
        <fullName evidence="9">Transposase</fullName>
    </recommendedName>
</protein>
<proteinExistence type="predicted"/>
<keyword evidence="2 4" id="KW-0238">DNA-binding</keyword>
<accession>A0A821SJG7</accession>
<keyword evidence="3 4" id="KW-0539">Nucleus</keyword>
<evidence type="ECO:0008006" key="9">
    <source>
        <dbReference type="Google" id="ProtNLM"/>
    </source>
</evidence>
<feature type="domain" description="HTH CENPB-type" evidence="6">
    <location>
        <begin position="61"/>
        <end position="131"/>
    </location>
</feature>
<reference evidence="7" key="1">
    <citation type="submission" date="2021-02" db="EMBL/GenBank/DDBJ databases">
        <authorList>
            <person name="Steward A R."/>
        </authorList>
    </citation>
    <scope>NUCLEOTIDE SEQUENCE</scope>
</reference>
<comment type="subcellular location">
    <subcellularLocation>
        <location evidence="1 4">Nucleus</location>
    </subcellularLocation>
</comment>
<evidence type="ECO:0000313" key="8">
    <source>
        <dbReference type="Proteomes" id="UP000663880"/>
    </source>
</evidence>
<dbReference type="Proteomes" id="UP000663880">
    <property type="component" value="Unassembled WGS sequence"/>
</dbReference>
<feature type="DNA-binding region" description="H-T-H motif" evidence="4">
    <location>
        <begin position="27"/>
        <end position="47"/>
    </location>
</feature>
<evidence type="ECO:0000259" key="5">
    <source>
        <dbReference type="PROSITE" id="PS50960"/>
    </source>
</evidence>
<keyword evidence="8" id="KW-1185">Reference proteome</keyword>
<evidence type="ECO:0000256" key="2">
    <source>
        <dbReference type="ARBA" id="ARBA00023125"/>
    </source>
</evidence>
<sequence>MSQGKRKQITIEEKSRIISKLESGIPNKNLAVEYGVSHSTISTIWKEREKIQTLFENNLLKMKRARTTKHTKIDEALLKWFKYQSTNNLPINGPILQQKANDFAQRFGEDFVCSSSWIQRFRARHGIVGGKISGETASARPALSTTETEELIDVDNSIAIFAPATEEDIVQEVQEDSDEQAETEEQFTVPTLYDGLNAVNVLRKIFLFKKHFHMQGNYDNTLIKIQRELQTAFYELNIFCIEQHARQAEALASHFKSMFLADHPQLNPAIATRNPKAYLL</sequence>
<dbReference type="InterPro" id="IPR006600">
    <property type="entry name" value="HTH_CenpB_DNA-bd_dom"/>
</dbReference>
<evidence type="ECO:0000256" key="4">
    <source>
        <dbReference type="PROSITE-ProRule" id="PRU00320"/>
    </source>
</evidence>
<dbReference type="GO" id="GO:0003677">
    <property type="term" value="F:DNA binding"/>
    <property type="evidence" value="ECO:0007669"/>
    <property type="project" value="UniProtKB-UniRule"/>
</dbReference>
<evidence type="ECO:0000256" key="3">
    <source>
        <dbReference type="ARBA" id="ARBA00023242"/>
    </source>
</evidence>
<dbReference type="OrthoDB" id="125347at2759"/>
<name>A0A821SJG7_9NEOP</name>
<dbReference type="AlphaFoldDB" id="A0A821SJG7"/>
<dbReference type="EMBL" id="CAJOBZ010000018">
    <property type="protein sequence ID" value="CAF4856881.1"/>
    <property type="molecule type" value="Genomic_DNA"/>
</dbReference>
<dbReference type="InterPro" id="IPR050863">
    <property type="entry name" value="CenT-Element_Derived"/>
</dbReference>
<dbReference type="Pfam" id="PF04218">
    <property type="entry name" value="CENP-B_N"/>
    <property type="match status" value="1"/>
</dbReference>
<feature type="domain" description="HTH psq-type" evidence="5">
    <location>
        <begin position="1"/>
        <end position="51"/>
    </location>
</feature>
<dbReference type="InterPro" id="IPR009057">
    <property type="entry name" value="Homeodomain-like_sf"/>
</dbReference>
<organism evidence="7 8">
    <name type="scientific">Pieris macdunnoughi</name>
    <dbReference type="NCBI Taxonomy" id="345717"/>
    <lineage>
        <taxon>Eukaryota</taxon>
        <taxon>Metazoa</taxon>
        <taxon>Ecdysozoa</taxon>
        <taxon>Arthropoda</taxon>
        <taxon>Hexapoda</taxon>
        <taxon>Insecta</taxon>
        <taxon>Pterygota</taxon>
        <taxon>Neoptera</taxon>
        <taxon>Endopterygota</taxon>
        <taxon>Lepidoptera</taxon>
        <taxon>Glossata</taxon>
        <taxon>Ditrysia</taxon>
        <taxon>Papilionoidea</taxon>
        <taxon>Pieridae</taxon>
        <taxon>Pierinae</taxon>
        <taxon>Pieris</taxon>
    </lineage>
</organism>
<gene>
    <name evidence="7" type="ORF">PMACD_LOCUS7556</name>
</gene>
<dbReference type="PANTHER" id="PTHR19303:SF52">
    <property type="entry name" value="TIGGER TRANSPOSABLE ELEMENT-DERIVED PROTEIN 6"/>
    <property type="match status" value="1"/>
</dbReference>
<dbReference type="PROSITE" id="PS50960">
    <property type="entry name" value="HTH_PSQ"/>
    <property type="match status" value="1"/>
</dbReference>
<dbReference type="GO" id="GO:0005634">
    <property type="term" value="C:nucleus"/>
    <property type="evidence" value="ECO:0007669"/>
    <property type="project" value="UniProtKB-SubCell"/>
</dbReference>
<dbReference type="Pfam" id="PF03221">
    <property type="entry name" value="HTH_Tnp_Tc5"/>
    <property type="match status" value="1"/>
</dbReference>
<dbReference type="InterPro" id="IPR007889">
    <property type="entry name" value="HTH_Psq"/>
</dbReference>